<proteinExistence type="predicted"/>
<evidence type="ECO:0000313" key="3">
    <source>
        <dbReference type="Proteomes" id="UP000591941"/>
    </source>
</evidence>
<dbReference type="GeneID" id="93486351"/>
<evidence type="ECO:0000256" key="1">
    <source>
        <dbReference type="SAM" id="Phobius"/>
    </source>
</evidence>
<dbReference type="AlphaFoldDB" id="A0A841R2N3"/>
<name>A0A841R2N3_9FIRM</name>
<gene>
    <name evidence="2" type="ORF">HNR45_001086</name>
</gene>
<keyword evidence="1" id="KW-0812">Transmembrane</keyword>
<sequence length="86" mass="9459">MKRRRKLTAVQRLVLALIFIHEHWRTIGAAIGGALMLIGAANLITADVELYVDYSVALKYLAKSWGAIIGGGVLMSLCVDFEEVTR</sequence>
<keyword evidence="1" id="KW-0472">Membrane</keyword>
<keyword evidence="1" id="KW-1133">Transmembrane helix</keyword>
<keyword evidence="3" id="KW-1185">Reference proteome</keyword>
<feature type="transmembrane region" description="Helical" evidence="1">
    <location>
        <begin position="64"/>
        <end position="81"/>
    </location>
</feature>
<dbReference type="RefSeq" id="WP_159822218.1">
    <property type="nucleotide sequence ID" value="NZ_CABWNB010000001.1"/>
</dbReference>
<reference evidence="2 3" key="1">
    <citation type="submission" date="2020-08" db="EMBL/GenBank/DDBJ databases">
        <title>Genomic Encyclopedia of Type Strains, Phase IV (KMG-IV): sequencing the most valuable type-strain genomes for metagenomic binning, comparative biology and taxonomic classification.</title>
        <authorList>
            <person name="Goeker M."/>
        </authorList>
    </citation>
    <scope>NUCLEOTIDE SEQUENCE [LARGE SCALE GENOMIC DNA]</scope>
    <source>
        <strain evidence="2 3">DSM 21255</strain>
    </source>
</reference>
<dbReference type="EMBL" id="JACHHI010000004">
    <property type="protein sequence ID" value="MBB6478033.1"/>
    <property type="molecule type" value="Genomic_DNA"/>
</dbReference>
<comment type="caution">
    <text evidence="2">The sequence shown here is derived from an EMBL/GenBank/DDBJ whole genome shotgun (WGS) entry which is preliminary data.</text>
</comment>
<feature type="transmembrane region" description="Helical" evidence="1">
    <location>
        <begin position="27"/>
        <end position="44"/>
    </location>
</feature>
<protein>
    <submittedName>
        <fullName evidence="2">Uncharacterized protein</fullName>
    </submittedName>
</protein>
<evidence type="ECO:0000313" key="2">
    <source>
        <dbReference type="EMBL" id="MBB6478033.1"/>
    </source>
</evidence>
<accession>A0A841R2N3</accession>
<dbReference type="Proteomes" id="UP000591941">
    <property type="component" value="Unassembled WGS sequence"/>
</dbReference>
<organism evidence="2 3">
    <name type="scientific">Negativicoccus succinicivorans</name>
    <dbReference type="NCBI Taxonomy" id="620903"/>
    <lineage>
        <taxon>Bacteria</taxon>
        <taxon>Bacillati</taxon>
        <taxon>Bacillota</taxon>
        <taxon>Negativicutes</taxon>
        <taxon>Veillonellales</taxon>
        <taxon>Veillonellaceae</taxon>
        <taxon>Negativicoccus</taxon>
    </lineage>
</organism>